<organism evidence="2 3">
    <name type="scientific">Brassica napus</name>
    <name type="common">Rape</name>
    <dbReference type="NCBI Taxonomy" id="3708"/>
    <lineage>
        <taxon>Eukaryota</taxon>
        <taxon>Viridiplantae</taxon>
        <taxon>Streptophyta</taxon>
        <taxon>Embryophyta</taxon>
        <taxon>Tracheophyta</taxon>
        <taxon>Spermatophyta</taxon>
        <taxon>Magnoliopsida</taxon>
        <taxon>eudicotyledons</taxon>
        <taxon>Gunneridae</taxon>
        <taxon>Pentapetalae</taxon>
        <taxon>rosids</taxon>
        <taxon>malvids</taxon>
        <taxon>Brassicales</taxon>
        <taxon>Brassicaceae</taxon>
        <taxon>Brassiceae</taxon>
        <taxon>Brassica</taxon>
    </lineage>
</organism>
<accession>A0ABQ7X145</accession>
<keyword evidence="3" id="KW-1185">Reference proteome</keyword>
<evidence type="ECO:0000259" key="1">
    <source>
        <dbReference type="Pfam" id="PF08241"/>
    </source>
</evidence>
<dbReference type="PANTHER" id="PTHR43591:SF46">
    <property type="entry name" value="OS08G0411200 PROTEIN"/>
    <property type="match status" value="1"/>
</dbReference>
<comment type="caution">
    <text evidence="2">The sequence shown here is derived from an EMBL/GenBank/DDBJ whole genome shotgun (WGS) entry which is preliminary data.</text>
</comment>
<proteinExistence type="predicted"/>
<dbReference type="Gene3D" id="3.40.50.150">
    <property type="entry name" value="Vaccinia Virus protein VP39"/>
    <property type="match status" value="1"/>
</dbReference>
<dbReference type="EMBL" id="JAGKQM010002432">
    <property type="protein sequence ID" value="KAH0849631.1"/>
    <property type="molecule type" value="Genomic_DNA"/>
</dbReference>
<evidence type="ECO:0000313" key="3">
    <source>
        <dbReference type="Proteomes" id="UP000824890"/>
    </source>
</evidence>
<sequence length="148" mass="15953">MPLSTEIFRTPLVLPLREGLASELHMGWFSGPEKEPVFGGNIIDASCGSGMFSGLFARSELFLGKVVLVRADIARLPFLSGSVDAVHAGAALHCWPSPSSAELMRYSGSHIFLSERELEDLCKAGGLVGFTRVRNGLFIMLSATKPSR</sequence>
<reference evidence="2 3" key="1">
    <citation type="submission" date="2021-05" db="EMBL/GenBank/DDBJ databases">
        <title>Genome Assembly of Synthetic Allotetraploid Brassica napus Reveals Homoeologous Exchanges between Subgenomes.</title>
        <authorList>
            <person name="Davis J.T."/>
        </authorList>
    </citation>
    <scope>NUCLEOTIDE SEQUENCE [LARGE SCALE GENOMIC DNA]</scope>
    <source>
        <strain evidence="3">cv. Da-Ae</strain>
        <tissue evidence="2">Seedling</tissue>
    </source>
</reference>
<protein>
    <recommendedName>
        <fullName evidence="1">Methyltransferase type 11 domain-containing protein</fullName>
    </recommendedName>
</protein>
<dbReference type="Pfam" id="PF08241">
    <property type="entry name" value="Methyltransf_11"/>
    <property type="match status" value="1"/>
</dbReference>
<dbReference type="InterPro" id="IPR013216">
    <property type="entry name" value="Methyltransf_11"/>
</dbReference>
<dbReference type="SUPFAM" id="SSF53335">
    <property type="entry name" value="S-adenosyl-L-methionine-dependent methyltransferases"/>
    <property type="match status" value="1"/>
</dbReference>
<feature type="domain" description="Methyltransferase type 11" evidence="1">
    <location>
        <begin position="66"/>
        <end position="101"/>
    </location>
</feature>
<name>A0ABQ7X145_BRANA</name>
<dbReference type="Proteomes" id="UP000824890">
    <property type="component" value="Unassembled WGS sequence"/>
</dbReference>
<dbReference type="PANTHER" id="PTHR43591">
    <property type="entry name" value="METHYLTRANSFERASE"/>
    <property type="match status" value="1"/>
</dbReference>
<evidence type="ECO:0000313" key="2">
    <source>
        <dbReference type="EMBL" id="KAH0849631.1"/>
    </source>
</evidence>
<dbReference type="InterPro" id="IPR029063">
    <property type="entry name" value="SAM-dependent_MTases_sf"/>
</dbReference>
<gene>
    <name evidence="2" type="ORF">HID58_096233</name>
</gene>